<reference evidence="2" key="1">
    <citation type="submission" date="2023-08" db="EMBL/GenBank/DDBJ databases">
        <authorList>
            <person name="Alioto T."/>
            <person name="Alioto T."/>
            <person name="Gomez Garrido J."/>
        </authorList>
    </citation>
    <scope>NUCLEOTIDE SEQUENCE</scope>
</reference>
<feature type="region of interest" description="Disordered" evidence="1">
    <location>
        <begin position="41"/>
        <end position="63"/>
    </location>
</feature>
<feature type="non-terminal residue" evidence="2">
    <location>
        <position position="1"/>
    </location>
</feature>
<evidence type="ECO:0000313" key="3">
    <source>
        <dbReference type="Proteomes" id="UP001178508"/>
    </source>
</evidence>
<name>A0AAV1EMJ2_XYRNO</name>
<accession>A0AAV1EMJ2</accession>
<dbReference type="EMBL" id="OY660864">
    <property type="protein sequence ID" value="CAJ1049945.1"/>
    <property type="molecule type" value="Genomic_DNA"/>
</dbReference>
<gene>
    <name evidence="2" type="ORF">XNOV1_A025946</name>
</gene>
<dbReference type="Proteomes" id="UP001178508">
    <property type="component" value="Chromosome 1"/>
</dbReference>
<protein>
    <submittedName>
        <fullName evidence="2">Uncharacterized protein</fullName>
    </submittedName>
</protein>
<proteinExistence type="predicted"/>
<keyword evidence="3" id="KW-1185">Reference proteome</keyword>
<evidence type="ECO:0000313" key="2">
    <source>
        <dbReference type="EMBL" id="CAJ1049945.1"/>
    </source>
</evidence>
<dbReference type="AlphaFoldDB" id="A0AAV1EMJ2"/>
<evidence type="ECO:0000256" key="1">
    <source>
        <dbReference type="SAM" id="MobiDB-lite"/>
    </source>
</evidence>
<organism evidence="2 3">
    <name type="scientific">Xyrichtys novacula</name>
    <name type="common">Pearly razorfish</name>
    <name type="synonym">Hemipteronotus novacula</name>
    <dbReference type="NCBI Taxonomy" id="13765"/>
    <lineage>
        <taxon>Eukaryota</taxon>
        <taxon>Metazoa</taxon>
        <taxon>Chordata</taxon>
        <taxon>Craniata</taxon>
        <taxon>Vertebrata</taxon>
        <taxon>Euteleostomi</taxon>
        <taxon>Actinopterygii</taxon>
        <taxon>Neopterygii</taxon>
        <taxon>Teleostei</taxon>
        <taxon>Neoteleostei</taxon>
        <taxon>Acanthomorphata</taxon>
        <taxon>Eupercaria</taxon>
        <taxon>Labriformes</taxon>
        <taxon>Labridae</taxon>
        <taxon>Xyrichtys</taxon>
    </lineage>
</organism>
<sequence>RHTGERPRRGAAGTRRRWERRRVTGEVCLLMRWIRLGRRQRLAANSGQRERKRERERDGRPNL</sequence>
<feature type="compositionally biased region" description="Basic and acidic residues" evidence="1">
    <location>
        <begin position="48"/>
        <end position="63"/>
    </location>
</feature>